<proteinExistence type="predicted"/>
<accession>A0A226CT64</accession>
<organism evidence="1 2">
    <name type="scientific">Folsomia candida</name>
    <name type="common">Springtail</name>
    <dbReference type="NCBI Taxonomy" id="158441"/>
    <lineage>
        <taxon>Eukaryota</taxon>
        <taxon>Metazoa</taxon>
        <taxon>Ecdysozoa</taxon>
        <taxon>Arthropoda</taxon>
        <taxon>Hexapoda</taxon>
        <taxon>Collembola</taxon>
        <taxon>Entomobryomorpha</taxon>
        <taxon>Isotomoidea</taxon>
        <taxon>Isotomidae</taxon>
        <taxon>Proisotominae</taxon>
        <taxon>Folsomia</taxon>
    </lineage>
</organism>
<gene>
    <name evidence="1" type="ORF">Fcan01_28568</name>
</gene>
<protein>
    <submittedName>
        <fullName evidence="1">Uncharacterized protein</fullName>
    </submittedName>
</protein>
<keyword evidence="2" id="KW-1185">Reference proteome</keyword>
<reference evidence="1 2" key="1">
    <citation type="submission" date="2015-12" db="EMBL/GenBank/DDBJ databases">
        <title>The genome of Folsomia candida.</title>
        <authorList>
            <person name="Faddeeva A."/>
            <person name="Derks M.F."/>
            <person name="Anvar Y."/>
            <person name="Smit S."/>
            <person name="Van Straalen N."/>
            <person name="Roelofs D."/>
        </authorList>
    </citation>
    <scope>NUCLEOTIDE SEQUENCE [LARGE SCALE GENOMIC DNA]</scope>
    <source>
        <strain evidence="1 2">VU population</strain>
        <tissue evidence="1">Whole body</tissue>
    </source>
</reference>
<dbReference type="EMBL" id="LNIX01000080">
    <property type="protein sequence ID" value="OXA36675.1"/>
    <property type="molecule type" value="Genomic_DNA"/>
</dbReference>
<evidence type="ECO:0000313" key="1">
    <source>
        <dbReference type="EMBL" id="OXA36675.1"/>
    </source>
</evidence>
<comment type="caution">
    <text evidence="1">The sequence shown here is derived from an EMBL/GenBank/DDBJ whole genome shotgun (WGS) entry which is preliminary data.</text>
</comment>
<dbReference type="OrthoDB" id="7485566at2759"/>
<name>A0A226CT64_FOLCA</name>
<dbReference type="AlphaFoldDB" id="A0A226CT64"/>
<dbReference type="Proteomes" id="UP000198287">
    <property type="component" value="Unassembled WGS sequence"/>
</dbReference>
<evidence type="ECO:0000313" key="2">
    <source>
        <dbReference type="Proteomes" id="UP000198287"/>
    </source>
</evidence>
<sequence>MDNLTNRYPKMPSVAEIPCIIHRVMEFIPTSALIDLTLVNTTWGREARNHLKSRTALVLQTEENHCQRITNYLDMPDCRETPKSVKFTFYNENNINQFFSHFDQFSQKYSKIVQKLSVRWVLTNGKYDSHQFWKICSGFANIVSYKICCSPCLKKDFTDTDLSNILKDRDLIPTGIRFHKVSDLSIDMDLIGTSNRSNPGHAAANDVIARALRSAEVPCIKEPPGCARADGKRPDGLTMVPWTRGRSMVWDFTCADTFAPSYLRSTAIRPGSAAETAQERKNKKYDFLRDRFLFVPVAVETTGVWANEGLRLIEAIGERIATTTGEGRAKKFLIQRISVAIQRGNVSAILGTLPPGKKLEEKYLVREILRAFPNYERLGFSDAFIVGQGFDKDTIPMEYKLQRYLPPSVVTIVNLAPSIFSLPILPKLRSLTVFGLPEFEFKSQADRFSLNFAQQFPQLEKIVPTLYQTLLHENIRSCDTLRELEIPLPLWSRFRLYPVTRNIRNREENDKFEWIDSEEYFSRLKKIFPLADHQFMDPVWRMERLKKIKKVVNMATSLGFSEKELEKGLQNGAVINCNVDHGMIDT</sequence>